<dbReference type="OrthoDB" id="4232596at2"/>
<evidence type="ECO:0000256" key="2">
    <source>
        <dbReference type="SAM" id="SignalP"/>
    </source>
</evidence>
<comment type="caution">
    <text evidence="3">The sequence shown here is derived from an EMBL/GenBank/DDBJ whole genome shotgun (WGS) entry which is preliminary data.</text>
</comment>
<feature type="signal peptide" evidence="2">
    <location>
        <begin position="1"/>
        <end position="31"/>
    </location>
</feature>
<accession>A0A5C8HPV0</accession>
<dbReference type="PROSITE" id="PS51257">
    <property type="entry name" value="PROKAR_LIPOPROTEIN"/>
    <property type="match status" value="1"/>
</dbReference>
<gene>
    <name evidence="3" type="ORF">FVP60_03430</name>
</gene>
<dbReference type="EMBL" id="VRSW01000001">
    <property type="protein sequence ID" value="TXK06034.1"/>
    <property type="molecule type" value="Genomic_DNA"/>
</dbReference>
<dbReference type="RefSeq" id="WP_147824844.1">
    <property type="nucleotide sequence ID" value="NZ_BAAARG010000001.1"/>
</dbReference>
<dbReference type="Proteomes" id="UP000321196">
    <property type="component" value="Unassembled WGS sequence"/>
</dbReference>
<dbReference type="Gene3D" id="3.90.1010.20">
    <property type="match status" value="1"/>
</dbReference>
<evidence type="ECO:0008006" key="5">
    <source>
        <dbReference type="Google" id="ProtNLM"/>
    </source>
</evidence>
<reference evidence="3 4" key="1">
    <citation type="submission" date="2019-08" db="EMBL/GenBank/DDBJ databases">
        <authorList>
            <person name="Dong K."/>
        </authorList>
    </citation>
    <scope>NUCLEOTIDE SEQUENCE [LARGE SCALE GENOMIC DNA]</scope>
    <source>
        <strain evidence="3 4">M4-8</strain>
    </source>
</reference>
<protein>
    <recommendedName>
        <fullName evidence="5">FMN-binding protein</fullName>
    </recommendedName>
</protein>
<keyword evidence="2" id="KW-0732">Signal</keyword>
<keyword evidence="4" id="KW-1185">Reference proteome</keyword>
<feature type="chain" id="PRO_5022691854" description="FMN-binding protein" evidence="2">
    <location>
        <begin position="32"/>
        <end position="168"/>
    </location>
</feature>
<sequence length="168" mass="16915">MSRSIPRPTAVVSSLAGVTGIFLLAGCSAQATVADQATTEPTSSAVAQPSSSPTASESTSTTGEATATSTYADGTYTAEGSYSPQAGLIEAISVTITLQDDVITAVEVSGDPQERESVEYQSKFIGGIADEVVAKSIDKINVSRVAGSSLTSGGFNQAIETIKAEAAA</sequence>
<feature type="compositionally biased region" description="Low complexity" evidence="1">
    <location>
        <begin position="49"/>
        <end position="70"/>
    </location>
</feature>
<evidence type="ECO:0000313" key="4">
    <source>
        <dbReference type="Proteomes" id="UP000321196"/>
    </source>
</evidence>
<feature type="region of interest" description="Disordered" evidence="1">
    <location>
        <begin position="35"/>
        <end position="76"/>
    </location>
</feature>
<feature type="compositionally biased region" description="Polar residues" evidence="1">
    <location>
        <begin position="35"/>
        <end position="48"/>
    </location>
</feature>
<name>A0A5C8HPV0_9MICO</name>
<proteinExistence type="predicted"/>
<dbReference type="AlphaFoldDB" id="A0A5C8HPV0"/>
<evidence type="ECO:0000313" key="3">
    <source>
        <dbReference type="EMBL" id="TXK06034.1"/>
    </source>
</evidence>
<organism evidence="3 4">
    <name type="scientific">Microbacterium mitrae</name>
    <dbReference type="NCBI Taxonomy" id="664640"/>
    <lineage>
        <taxon>Bacteria</taxon>
        <taxon>Bacillati</taxon>
        <taxon>Actinomycetota</taxon>
        <taxon>Actinomycetes</taxon>
        <taxon>Micrococcales</taxon>
        <taxon>Microbacteriaceae</taxon>
        <taxon>Microbacterium</taxon>
    </lineage>
</organism>
<evidence type="ECO:0000256" key="1">
    <source>
        <dbReference type="SAM" id="MobiDB-lite"/>
    </source>
</evidence>